<keyword evidence="5 6" id="KW-0560">Oxidoreductase</keyword>
<keyword evidence="4 6" id="KW-0274">FAD</keyword>
<evidence type="ECO:0000256" key="4">
    <source>
        <dbReference type="ARBA" id="ARBA00022827"/>
    </source>
</evidence>
<dbReference type="AlphaFoldDB" id="A0A1G2KYK7"/>
<dbReference type="InterPro" id="IPR036250">
    <property type="entry name" value="AcylCo_DH-like_C"/>
</dbReference>
<evidence type="ECO:0000256" key="5">
    <source>
        <dbReference type="ARBA" id="ARBA00023002"/>
    </source>
</evidence>
<keyword evidence="3 6" id="KW-0285">Flavoprotein</keyword>
<proteinExistence type="inferred from homology"/>
<dbReference type="Gene3D" id="1.20.140.10">
    <property type="entry name" value="Butyryl-CoA Dehydrogenase, subunit A, domain 3"/>
    <property type="match status" value="1"/>
</dbReference>
<gene>
    <name evidence="9" type="ORF">A2934_01735</name>
</gene>
<comment type="similarity">
    <text evidence="2 6">Belongs to the acyl-CoA dehydrogenase family.</text>
</comment>
<evidence type="ECO:0000259" key="8">
    <source>
        <dbReference type="Pfam" id="PF02770"/>
    </source>
</evidence>
<dbReference type="InterPro" id="IPR046373">
    <property type="entry name" value="Acyl-CoA_Oxase/DH_mid-dom_sf"/>
</dbReference>
<dbReference type="Gene3D" id="1.10.540.10">
    <property type="entry name" value="Acyl-CoA dehydrogenase/oxidase, N-terminal domain"/>
    <property type="match status" value="1"/>
</dbReference>
<dbReference type="SUPFAM" id="SSF56645">
    <property type="entry name" value="Acyl-CoA dehydrogenase NM domain-like"/>
    <property type="match status" value="1"/>
</dbReference>
<reference evidence="9 10" key="1">
    <citation type="journal article" date="2016" name="Nat. Commun.">
        <title>Thousands of microbial genomes shed light on interconnected biogeochemical processes in an aquifer system.</title>
        <authorList>
            <person name="Anantharaman K."/>
            <person name="Brown C.T."/>
            <person name="Hug L.A."/>
            <person name="Sharon I."/>
            <person name="Castelle C.J."/>
            <person name="Probst A.J."/>
            <person name="Thomas B.C."/>
            <person name="Singh A."/>
            <person name="Wilkins M.J."/>
            <person name="Karaoz U."/>
            <person name="Brodie E.L."/>
            <person name="Williams K.H."/>
            <person name="Hubbard S.S."/>
            <person name="Banfield J.F."/>
        </authorList>
    </citation>
    <scope>NUCLEOTIDE SEQUENCE [LARGE SCALE GENOMIC DNA]</scope>
</reference>
<dbReference type="PANTHER" id="PTHR43884:SF12">
    <property type="entry name" value="ISOVALERYL-COA DEHYDROGENASE, MITOCHONDRIAL-RELATED"/>
    <property type="match status" value="1"/>
</dbReference>
<evidence type="ECO:0000259" key="7">
    <source>
        <dbReference type="Pfam" id="PF00441"/>
    </source>
</evidence>
<dbReference type="EMBL" id="MHQO01000075">
    <property type="protein sequence ID" value="OHA04527.1"/>
    <property type="molecule type" value="Genomic_DNA"/>
</dbReference>
<dbReference type="GO" id="GO:0003995">
    <property type="term" value="F:acyl-CoA dehydrogenase activity"/>
    <property type="evidence" value="ECO:0007669"/>
    <property type="project" value="TreeGrafter"/>
</dbReference>
<organism evidence="9 10">
    <name type="scientific">Candidatus Sungbacteria bacterium RIFCSPLOWO2_01_FULL_47_10</name>
    <dbReference type="NCBI Taxonomy" id="1802276"/>
    <lineage>
        <taxon>Bacteria</taxon>
        <taxon>Candidatus Sungiibacteriota</taxon>
    </lineage>
</organism>
<dbReference type="InterPro" id="IPR009100">
    <property type="entry name" value="AcylCoA_DH/oxidase_NM_dom_sf"/>
</dbReference>
<dbReference type="Proteomes" id="UP000177982">
    <property type="component" value="Unassembled WGS sequence"/>
</dbReference>
<name>A0A1G2KYK7_9BACT</name>
<evidence type="ECO:0000313" key="9">
    <source>
        <dbReference type="EMBL" id="OHA04527.1"/>
    </source>
</evidence>
<evidence type="ECO:0000256" key="6">
    <source>
        <dbReference type="RuleBase" id="RU362125"/>
    </source>
</evidence>
<sequence>SLSLAAEPILNFGNEEQKNYWLPKITGGAIGAYAQTEPNVGSDVAGIQTKGVFDSDSVVINGTKQFITNGSVADVIVAIIRTEKSEKPHHGLTAVIIDAKRARKEGTLIIEKDFDKIGLHCSPTSNLVFENCRIPASNVIGQLGLGWFIAMATLIGSRPMIAAQGVGLAQAALDCAIKHVMEREQFGRKLAEFQAIQHELAEMEMAVEEARLLTYQAAWAVDETPLLDRESIMEKTSYAKLHASRVAADLSRRSLVLHGGMGVMAETRISAIFQDSIVLEIYEGASNIQKYIIARQLLRKQGFRI</sequence>
<evidence type="ECO:0008006" key="11">
    <source>
        <dbReference type="Google" id="ProtNLM"/>
    </source>
</evidence>
<evidence type="ECO:0000256" key="2">
    <source>
        <dbReference type="ARBA" id="ARBA00009347"/>
    </source>
</evidence>
<comment type="caution">
    <text evidence="9">The sequence shown here is derived from an EMBL/GenBank/DDBJ whole genome shotgun (WGS) entry which is preliminary data.</text>
</comment>
<protein>
    <recommendedName>
        <fullName evidence="11">Acyl-CoA dehydrogenase</fullName>
    </recommendedName>
</protein>
<evidence type="ECO:0000256" key="3">
    <source>
        <dbReference type="ARBA" id="ARBA00022630"/>
    </source>
</evidence>
<dbReference type="FunFam" id="1.20.140.10:FF:000001">
    <property type="entry name" value="Acyl-CoA dehydrogenase"/>
    <property type="match status" value="1"/>
</dbReference>
<dbReference type="Pfam" id="PF02770">
    <property type="entry name" value="Acyl-CoA_dh_M"/>
    <property type="match status" value="1"/>
</dbReference>
<dbReference type="InterPro" id="IPR009075">
    <property type="entry name" value="AcylCo_DH/oxidase_C"/>
</dbReference>
<feature type="domain" description="Acyl-CoA dehydrogenase/oxidase C-terminal" evidence="7">
    <location>
        <begin position="146"/>
        <end position="298"/>
    </location>
</feature>
<dbReference type="SUPFAM" id="SSF47203">
    <property type="entry name" value="Acyl-CoA dehydrogenase C-terminal domain-like"/>
    <property type="match status" value="1"/>
</dbReference>
<dbReference type="GO" id="GO:0050660">
    <property type="term" value="F:flavin adenine dinucleotide binding"/>
    <property type="evidence" value="ECO:0007669"/>
    <property type="project" value="InterPro"/>
</dbReference>
<evidence type="ECO:0000313" key="10">
    <source>
        <dbReference type="Proteomes" id="UP000177982"/>
    </source>
</evidence>
<feature type="non-terminal residue" evidence="9">
    <location>
        <position position="1"/>
    </location>
</feature>
<dbReference type="InterPro" id="IPR006091">
    <property type="entry name" value="Acyl-CoA_Oxase/DH_mid-dom"/>
</dbReference>
<dbReference type="InterPro" id="IPR037069">
    <property type="entry name" value="AcylCoA_DH/ox_N_sf"/>
</dbReference>
<dbReference type="Pfam" id="PF00441">
    <property type="entry name" value="Acyl-CoA_dh_1"/>
    <property type="match status" value="1"/>
</dbReference>
<dbReference type="PANTHER" id="PTHR43884">
    <property type="entry name" value="ACYL-COA DEHYDROGENASE"/>
    <property type="match status" value="1"/>
</dbReference>
<accession>A0A1G2KYK7</accession>
<feature type="domain" description="Acyl-CoA oxidase/dehydrogenase middle" evidence="8">
    <location>
        <begin position="32"/>
        <end position="132"/>
    </location>
</feature>
<dbReference type="Gene3D" id="2.40.110.10">
    <property type="entry name" value="Butyryl-CoA Dehydrogenase, subunit A, domain 2"/>
    <property type="match status" value="1"/>
</dbReference>
<evidence type="ECO:0000256" key="1">
    <source>
        <dbReference type="ARBA" id="ARBA00001974"/>
    </source>
</evidence>
<comment type="cofactor">
    <cofactor evidence="1 6">
        <name>FAD</name>
        <dbReference type="ChEBI" id="CHEBI:57692"/>
    </cofactor>
</comment>